<dbReference type="STRING" id="1839801.Dform_00695"/>
<keyword evidence="3" id="KW-0408">Iron</keyword>
<dbReference type="OrthoDB" id="9778513at2"/>
<evidence type="ECO:0000259" key="5">
    <source>
        <dbReference type="Pfam" id="PF01869"/>
    </source>
</evidence>
<dbReference type="EMBL" id="CP018258">
    <property type="protein sequence ID" value="APV44050.1"/>
    <property type="molecule type" value="Genomic_DNA"/>
</dbReference>
<protein>
    <submittedName>
        <fullName evidence="6">CoA-substrate-specific enzyme activase, putative</fullName>
    </submittedName>
</protein>
<evidence type="ECO:0000256" key="1">
    <source>
        <dbReference type="ARBA" id="ARBA00001966"/>
    </source>
</evidence>
<dbReference type="InterPro" id="IPR051805">
    <property type="entry name" value="Dehydratase_Activator_Redct"/>
</dbReference>
<evidence type="ECO:0000256" key="4">
    <source>
        <dbReference type="ARBA" id="ARBA00023014"/>
    </source>
</evidence>
<accession>A0A1P8F6I5</accession>
<gene>
    <name evidence="6" type="ORF">Dform_00695</name>
</gene>
<reference evidence="7" key="1">
    <citation type="submission" date="2016-11" db="EMBL/GenBank/DDBJ databases">
        <title>Dehalogenimonas formicexedens sp. nov., a chlorinated alkane respiring bacterium isolated from contaminated groundwater.</title>
        <authorList>
            <person name="Key T.A."/>
            <person name="Bowman K.S."/>
            <person name="Lee I."/>
            <person name="Chun J."/>
            <person name="Albuquerque L."/>
            <person name="da Costa M.S."/>
            <person name="Rainey F.A."/>
            <person name="Moe W.M."/>
        </authorList>
    </citation>
    <scope>NUCLEOTIDE SEQUENCE [LARGE SCALE GENOMIC DNA]</scope>
    <source>
        <strain evidence="7">NSZ-14</strain>
    </source>
</reference>
<dbReference type="RefSeq" id="WP_076003783.1">
    <property type="nucleotide sequence ID" value="NZ_CP018258.1"/>
</dbReference>
<dbReference type="CDD" id="cd24035">
    <property type="entry name" value="ASKHA_NBD_O66634-like_rpt2"/>
    <property type="match status" value="1"/>
</dbReference>
<dbReference type="InterPro" id="IPR008275">
    <property type="entry name" value="CoA_E_activase_dom"/>
</dbReference>
<evidence type="ECO:0000256" key="2">
    <source>
        <dbReference type="ARBA" id="ARBA00022723"/>
    </source>
</evidence>
<dbReference type="Gene3D" id="3.30.420.40">
    <property type="match status" value="2"/>
</dbReference>
<dbReference type="SUPFAM" id="SSF53067">
    <property type="entry name" value="Actin-like ATPase domain"/>
    <property type="match status" value="1"/>
</dbReference>
<keyword evidence="4" id="KW-0411">Iron-sulfur</keyword>
<proteinExistence type="predicted"/>
<dbReference type="GO" id="GO:0046872">
    <property type="term" value="F:metal ion binding"/>
    <property type="evidence" value="ECO:0007669"/>
    <property type="project" value="UniProtKB-KW"/>
</dbReference>
<evidence type="ECO:0000256" key="3">
    <source>
        <dbReference type="ARBA" id="ARBA00023004"/>
    </source>
</evidence>
<dbReference type="InterPro" id="IPR043129">
    <property type="entry name" value="ATPase_NBD"/>
</dbReference>
<dbReference type="Pfam" id="PF01869">
    <property type="entry name" value="BcrAD_BadFG"/>
    <property type="match status" value="1"/>
</dbReference>
<dbReference type="InterPro" id="IPR002731">
    <property type="entry name" value="ATPase_BadF"/>
</dbReference>
<dbReference type="Proteomes" id="UP000185934">
    <property type="component" value="Chromosome"/>
</dbReference>
<dbReference type="PANTHER" id="PTHR32329:SF7">
    <property type="entry name" value="ACTIVATOR OF 2-HYDROXYACYL-COA-HYDRATASE"/>
    <property type="match status" value="1"/>
</dbReference>
<sequence length="277" mass="29399">MTCIFLGLDAGSVSTKAVALSENCDILASAYLPTAADPLAASRQVLAQIKSSINGEILGIAVTGSARELVGEKLEATIVKNEITCQALAAAHLVPTARTVIEIGGQDSKLIVLRDGLVNDFAMNTICAAGTGSFLEHQARRLNLTMEEFASEALLSIQPIKVTGRCTVFAESDMVHAQQTGAKRPDIIYGLCLALVRNFLADAGRNRQIEPPVVFQGGVAKNKGMVRAFREMLSFEITVPPSPELSGALGAALLLKRDLTHNMNRHFQGTAGLDSGR</sequence>
<feature type="domain" description="ATPase BadF/BadG/BcrA/BcrD type" evidence="5">
    <location>
        <begin position="6"/>
        <end position="254"/>
    </location>
</feature>
<dbReference type="PANTHER" id="PTHR32329">
    <property type="entry name" value="BIFUNCTIONAL PROTEIN [INCLUDES 2-HYDROXYACYL-COA DEHYDRATASE (N-TER) AND ITS ACTIVATOR DOMAIN (C_TERM)-RELATED"/>
    <property type="match status" value="1"/>
</dbReference>
<dbReference type="KEGG" id="dfo:Dform_00695"/>
<dbReference type="NCBIfam" id="TIGR00241">
    <property type="entry name" value="CoA_E_activ"/>
    <property type="match status" value="1"/>
</dbReference>
<keyword evidence="7" id="KW-1185">Reference proteome</keyword>
<keyword evidence="2" id="KW-0479">Metal-binding</keyword>
<dbReference type="GO" id="GO:0051536">
    <property type="term" value="F:iron-sulfur cluster binding"/>
    <property type="evidence" value="ECO:0007669"/>
    <property type="project" value="UniProtKB-KW"/>
</dbReference>
<organism evidence="6 7">
    <name type="scientific">Dehalogenimonas formicexedens</name>
    <dbReference type="NCBI Taxonomy" id="1839801"/>
    <lineage>
        <taxon>Bacteria</taxon>
        <taxon>Bacillati</taxon>
        <taxon>Chloroflexota</taxon>
        <taxon>Dehalococcoidia</taxon>
        <taxon>Dehalococcoidales</taxon>
        <taxon>Dehalococcoidaceae</taxon>
        <taxon>Dehalogenimonas</taxon>
    </lineage>
</organism>
<name>A0A1P8F6I5_9CHLR</name>
<comment type="cofactor">
    <cofactor evidence="1">
        <name>[4Fe-4S] cluster</name>
        <dbReference type="ChEBI" id="CHEBI:49883"/>
    </cofactor>
</comment>
<dbReference type="AlphaFoldDB" id="A0A1P8F6I5"/>
<evidence type="ECO:0000313" key="6">
    <source>
        <dbReference type="EMBL" id="APV44050.1"/>
    </source>
</evidence>
<evidence type="ECO:0000313" key="7">
    <source>
        <dbReference type="Proteomes" id="UP000185934"/>
    </source>
</evidence>